<keyword evidence="8" id="KW-0249">Electron transport</keyword>
<evidence type="ECO:0000256" key="3">
    <source>
        <dbReference type="ARBA" id="ARBA00022448"/>
    </source>
</evidence>
<keyword evidence="4" id="KW-1003">Cell membrane</keyword>
<feature type="transmembrane region" description="Helical" evidence="13">
    <location>
        <begin position="17"/>
        <end position="38"/>
    </location>
</feature>
<dbReference type="Pfam" id="PF01292">
    <property type="entry name" value="Ni_hydr_CYTB"/>
    <property type="match status" value="1"/>
</dbReference>
<dbReference type="EMBL" id="LFTY01000002">
    <property type="protein sequence ID" value="KMW58271.1"/>
    <property type="molecule type" value="Genomic_DNA"/>
</dbReference>
<accession>A0A0J9E6H4</accession>
<keyword evidence="7" id="KW-0479">Metal-binding</keyword>
<sequence>MQAANSAASYGGVTKTFHWLTALLILTAFPLGMIANGLPFGTGEELAQKAWLFSLHKTVGIAAFLVALARILWALSQVKPAGLHPENRLETFMAELVHWLLYASMLIVPLSGWLHHAATEGFAPILWPLGQGLPLVPKSEPVAEGFAAVHFVFTKLLGLSVLLHIAGALKHVVIDRDATLARMLPGQPEVQVTPAPHGHAPMLAAAVIYAAGFAGALALANQDSHQATASATATALAAVPSQWQVTEGTIEITVDQLGNRVTGSFADWTAAINFSETAIEGRHGDAEVTIAVGSLTLGSVTAQALGQGFFEAEAFPTALFRADILSDADG</sequence>
<dbReference type="PANTHER" id="PTHR30529:SF7">
    <property type="entry name" value="CYTOCHROME B561 BACTERIAL_NI-HYDROGENASE DOMAIN-CONTAINING PROTEIN"/>
    <property type="match status" value="1"/>
</dbReference>
<dbReference type="PANTHER" id="PTHR30529">
    <property type="entry name" value="CYTOCHROME B561"/>
    <property type="match status" value="1"/>
</dbReference>
<keyword evidence="10" id="KW-0408">Iron</keyword>
<dbReference type="InterPro" id="IPR036761">
    <property type="entry name" value="TTHA0802/YceI-like_sf"/>
</dbReference>
<evidence type="ECO:0000256" key="5">
    <source>
        <dbReference type="ARBA" id="ARBA00022617"/>
    </source>
</evidence>
<organism evidence="16 17">
    <name type="scientific">Candidatus Rhodobacter oscarellae</name>
    <dbReference type="NCBI Taxonomy" id="1675527"/>
    <lineage>
        <taxon>Bacteria</taxon>
        <taxon>Pseudomonadati</taxon>
        <taxon>Pseudomonadota</taxon>
        <taxon>Alphaproteobacteria</taxon>
        <taxon>Rhodobacterales</taxon>
        <taxon>Rhodobacter group</taxon>
        <taxon>Rhodobacter</taxon>
    </lineage>
</organism>
<dbReference type="GO" id="GO:0022904">
    <property type="term" value="P:respiratory electron transport chain"/>
    <property type="evidence" value="ECO:0007669"/>
    <property type="project" value="InterPro"/>
</dbReference>
<dbReference type="InterPro" id="IPR011577">
    <property type="entry name" value="Cyt_b561_bac/Ni-Hgenase"/>
</dbReference>
<evidence type="ECO:0000256" key="11">
    <source>
        <dbReference type="ARBA" id="ARBA00023136"/>
    </source>
</evidence>
<comment type="cofactor">
    <cofactor evidence="1">
        <name>heme b</name>
        <dbReference type="ChEBI" id="CHEBI:60344"/>
    </cofactor>
</comment>
<proteinExistence type="inferred from homology"/>
<dbReference type="AlphaFoldDB" id="A0A0J9E6H4"/>
<keyword evidence="3" id="KW-0813">Transport</keyword>
<dbReference type="InterPro" id="IPR007372">
    <property type="entry name" value="Lipid/polyisoprenoid-bd_YceI"/>
</dbReference>
<evidence type="ECO:0000256" key="13">
    <source>
        <dbReference type="SAM" id="Phobius"/>
    </source>
</evidence>
<keyword evidence="11 13" id="KW-0472">Membrane</keyword>
<feature type="domain" description="Cytochrome b561 bacterial/Ni-hydrogenase" evidence="14">
    <location>
        <begin position="10"/>
        <end position="186"/>
    </location>
</feature>
<evidence type="ECO:0000259" key="15">
    <source>
        <dbReference type="Pfam" id="PF04264"/>
    </source>
</evidence>
<evidence type="ECO:0000256" key="10">
    <source>
        <dbReference type="ARBA" id="ARBA00023004"/>
    </source>
</evidence>
<dbReference type="InterPro" id="IPR016174">
    <property type="entry name" value="Di-haem_cyt_TM"/>
</dbReference>
<feature type="transmembrane region" description="Helical" evidence="13">
    <location>
        <begin position="96"/>
        <end position="114"/>
    </location>
</feature>
<evidence type="ECO:0000256" key="1">
    <source>
        <dbReference type="ARBA" id="ARBA00001970"/>
    </source>
</evidence>
<evidence type="ECO:0000256" key="9">
    <source>
        <dbReference type="ARBA" id="ARBA00022989"/>
    </source>
</evidence>
<dbReference type="GO" id="GO:0046872">
    <property type="term" value="F:metal ion binding"/>
    <property type="evidence" value="ECO:0007669"/>
    <property type="project" value="UniProtKB-KW"/>
</dbReference>
<gene>
    <name evidence="16" type="ORF">AIOL_003242</name>
</gene>
<feature type="transmembrane region" description="Helical" evidence="13">
    <location>
        <begin position="50"/>
        <end position="76"/>
    </location>
</feature>
<comment type="caution">
    <text evidence="16">The sequence shown here is derived from an EMBL/GenBank/DDBJ whole genome shotgun (WGS) entry which is preliminary data.</text>
</comment>
<dbReference type="RefSeq" id="WP_326973130.1">
    <property type="nucleotide sequence ID" value="NZ_LFTY01000002.1"/>
</dbReference>
<dbReference type="PATRIC" id="fig|1675527.3.peg.3390"/>
<keyword evidence="17" id="KW-1185">Reference proteome</keyword>
<dbReference type="STRING" id="1675527.AIOL_003242"/>
<evidence type="ECO:0000256" key="4">
    <source>
        <dbReference type="ARBA" id="ARBA00022475"/>
    </source>
</evidence>
<dbReference type="Proteomes" id="UP000037178">
    <property type="component" value="Unassembled WGS sequence"/>
</dbReference>
<keyword evidence="5" id="KW-0349">Heme</keyword>
<dbReference type="SUPFAM" id="SSF101874">
    <property type="entry name" value="YceI-like"/>
    <property type="match status" value="1"/>
</dbReference>
<evidence type="ECO:0000256" key="2">
    <source>
        <dbReference type="ARBA" id="ARBA00004651"/>
    </source>
</evidence>
<feature type="domain" description="Lipid/polyisoprenoid-binding YceI-like" evidence="15">
    <location>
        <begin position="247"/>
        <end position="322"/>
    </location>
</feature>
<evidence type="ECO:0000256" key="7">
    <source>
        <dbReference type="ARBA" id="ARBA00022723"/>
    </source>
</evidence>
<dbReference type="InterPro" id="IPR052168">
    <property type="entry name" value="Cytochrome_b561_oxidase"/>
</dbReference>
<evidence type="ECO:0000256" key="12">
    <source>
        <dbReference type="ARBA" id="ARBA00037975"/>
    </source>
</evidence>
<keyword evidence="6 13" id="KW-0812">Transmembrane</keyword>
<evidence type="ECO:0000259" key="14">
    <source>
        <dbReference type="Pfam" id="PF01292"/>
    </source>
</evidence>
<dbReference type="Pfam" id="PF04264">
    <property type="entry name" value="YceI"/>
    <property type="match status" value="1"/>
</dbReference>
<dbReference type="SUPFAM" id="SSF81342">
    <property type="entry name" value="Transmembrane di-heme cytochromes"/>
    <property type="match status" value="1"/>
</dbReference>
<evidence type="ECO:0000313" key="16">
    <source>
        <dbReference type="EMBL" id="KMW58271.1"/>
    </source>
</evidence>
<protein>
    <submittedName>
        <fullName evidence="16">Cytochrome b561</fullName>
    </submittedName>
</protein>
<comment type="similarity">
    <text evidence="12">Belongs to the cytochrome b561 family.</text>
</comment>
<dbReference type="Gene3D" id="2.40.128.110">
    <property type="entry name" value="Lipid/polyisoprenoid-binding, YceI-like"/>
    <property type="match status" value="1"/>
</dbReference>
<dbReference type="GO" id="GO:0005886">
    <property type="term" value="C:plasma membrane"/>
    <property type="evidence" value="ECO:0007669"/>
    <property type="project" value="UniProtKB-SubCell"/>
</dbReference>
<evidence type="ECO:0000256" key="6">
    <source>
        <dbReference type="ARBA" id="ARBA00022692"/>
    </source>
</evidence>
<dbReference type="GO" id="GO:0020037">
    <property type="term" value="F:heme binding"/>
    <property type="evidence" value="ECO:0007669"/>
    <property type="project" value="TreeGrafter"/>
</dbReference>
<dbReference type="Gene3D" id="1.20.950.20">
    <property type="entry name" value="Transmembrane di-heme cytochromes, Chain C"/>
    <property type="match status" value="1"/>
</dbReference>
<keyword evidence="9 13" id="KW-1133">Transmembrane helix</keyword>
<evidence type="ECO:0000313" key="17">
    <source>
        <dbReference type="Proteomes" id="UP000037178"/>
    </source>
</evidence>
<name>A0A0J9E6H4_9RHOB</name>
<dbReference type="GO" id="GO:0009055">
    <property type="term" value="F:electron transfer activity"/>
    <property type="evidence" value="ECO:0007669"/>
    <property type="project" value="InterPro"/>
</dbReference>
<reference evidence="16 17" key="1">
    <citation type="submission" date="2015-06" db="EMBL/GenBank/DDBJ databases">
        <title>Draft genome sequence of an Alphaproteobacteria species associated to the Mediterranean sponge Oscarella lobularis.</title>
        <authorList>
            <person name="Jourda C."/>
            <person name="Santini S."/>
            <person name="Claverie J.-M."/>
        </authorList>
    </citation>
    <scope>NUCLEOTIDE SEQUENCE [LARGE SCALE GENOMIC DNA]</scope>
    <source>
        <strain evidence="16">IGS</strain>
    </source>
</reference>
<evidence type="ECO:0000256" key="8">
    <source>
        <dbReference type="ARBA" id="ARBA00022982"/>
    </source>
</evidence>
<comment type="subcellular location">
    <subcellularLocation>
        <location evidence="2">Cell membrane</location>
        <topology evidence="2">Multi-pass membrane protein</topology>
    </subcellularLocation>
</comment>